<reference evidence="1" key="1">
    <citation type="submission" date="2020-07" db="EMBL/GenBank/DDBJ databases">
        <title>Multicomponent nature underlies the extraordinary mechanical properties of spider dragline silk.</title>
        <authorList>
            <person name="Kono N."/>
            <person name="Nakamura H."/>
            <person name="Mori M."/>
            <person name="Yoshida Y."/>
            <person name="Ohtoshi R."/>
            <person name="Malay A.D."/>
            <person name="Moran D.A.P."/>
            <person name="Tomita M."/>
            <person name="Numata K."/>
            <person name="Arakawa K."/>
        </authorList>
    </citation>
    <scope>NUCLEOTIDE SEQUENCE</scope>
</reference>
<dbReference type="AlphaFoldDB" id="A0A8X6LEQ4"/>
<comment type="caution">
    <text evidence="1">The sequence shown here is derived from an EMBL/GenBank/DDBJ whole genome shotgun (WGS) entry which is preliminary data.</text>
</comment>
<proteinExistence type="predicted"/>
<name>A0A8X6LEQ4_TRICU</name>
<keyword evidence="2" id="KW-1185">Reference proteome</keyword>
<evidence type="ECO:0000313" key="2">
    <source>
        <dbReference type="Proteomes" id="UP000887116"/>
    </source>
</evidence>
<dbReference type="EMBL" id="BMAO01016383">
    <property type="protein sequence ID" value="GFR08096.1"/>
    <property type="molecule type" value="Genomic_DNA"/>
</dbReference>
<organism evidence="1 2">
    <name type="scientific">Trichonephila clavata</name>
    <name type="common">Joro spider</name>
    <name type="synonym">Nephila clavata</name>
    <dbReference type="NCBI Taxonomy" id="2740835"/>
    <lineage>
        <taxon>Eukaryota</taxon>
        <taxon>Metazoa</taxon>
        <taxon>Ecdysozoa</taxon>
        <taxon>Arthropoda</taxon>
        <taxon>Chelicerata</taxon>
        <taxon>Arachnida</taxon>
        <taxon>Araneae</taxon>
        <taxon>Araneomorphae</taxon>
        <taxon>Entelegynae</taxon>
        <taxon>Araneoidea</taxon>
        <taxon>Nephilidae</taxon>
        <taxon>Trichonephila</taxon>
    </lineage>
</organism>
<gene>
    <name evidence="1" type="ORF">TNCT_342561</name>
</gene>
<protein>
    <submittedName>
        <fullName evidence="1">Uncharacterized protein</fullName>
    </submittedName>
</protein>
<sequence length="142" mass="16264">MRRQPLLRSDRSITWCKPTRRRQVVPQHADRLKARAWHPVRQMRDFKIEKIIINSSPGGYVPGKGSKRVLEGGNCAIPFVCLQVICQTSSSSSGIFARKVIINCILDGWEYSRRSLVSLCVSAPGRNERHQNKQSFRQRGNF</sequence>
<evidence type="ECO:0000313" key="1">
    <source>
        <dbReference type="EMBL" id="GFR08096.1"/>
    </source>
</evidence>
<accession>A0A8X6LEQ4</accession>
<dbReference type="Proteomes" id="UP000887116">
    <property type="component" value="Unassembled WGS sequence"/>
</dbReference>